<dbReference type="PANTHER" id="PTHR42852">
    <property type="entry name" value="THIOL:DISULFIDE INTERCHANGE PROTEIN DSBE"/>
    <property type="match status" value="1"/>
</dbReference>
<dbReference type="Proteomes" id="UP000584867">
    <property type="component" value="Unassembled WGS sequence"/>
</dbReference>
<evidence type="ECO:0000259" key="2">
    <source>
        <dbReference type="PROSITE" id="PS51352"/>
    </source>
</evidence>
<dbReference type="GO" id="GO:0016491">
    <property type="term" value="F:oxidoreductase activity"/>
    <property type="evidence" value="ECO:0007669"/>
    <property type="project" value="InterPro"/>
</dbReference>
<accession>A0A7W7ZML4</accession>
<dbReference type="CDD" id="cd02966">
    <property type="entry name" value="TlpA_like_family"/>
    <property type="match status" value="1"/>
</dbReference>
<dbReference type="InterPro" id="IPR000866">
    <property type="entry name" value="AhpC/TSA"/>
</dbReference>
<dbReference type="AlphaFoldDB" id="A0A7W7ZML4"/>
<feature type="domain" description="Thioredoxin" evidence="2">
    <location>
        <begin position="53"/>
        <end position="195"/>
    </location>
</feature>
<evidence type="ECO:0000313" key="3">
    <source>
        <dbReference type="EMBL" id="MBB5062736.1"/>
    </source>
</evidence>
<dbReference type="PROSITE" id="PS51352">
    <property type="entry name" value="THIOREDOXIN_2"/>
    <property type="match status" value="1"/>
</dbReference>
<dbReference type="GO" id="GO:0016209">
    <property type="term" value="F:antioxidant activity"/>
    <property type="evidence" value="ECO:0007669"/>
    <property type="project" value="InterPro"/>
</dbReference>
<keyword evidence="1" id="KW-0676">Redox-active center</keyword>
<proteinExistence type="predicted"/>
<comment type="caution">
    <text evidence="3">The sequence shown here is derived from an EMBL/GenBank/DDBJ whole genome shotgun (WGS) entry which is preliminary data.</text>
</comment>
<evidence type="ECO:0000256" key="1">
    <source>
        <dbReference type="ARBA" id="ARBA00023284"/>
    </source>
</evidence>
<dbReference type="Pfam" id="PF00578">
    <property type="entry name" value="AhpC-TSA"/>
    <property type="match status" value="1"/>
</dbReference>
<dbReference type="PANTHER" id="PTHR42852:SF13">
    <property type="entry name" value="PROTEIN DIPZ"/>
    <property type="match status" value="1"/>
</dbReference>
<name>A0A7W7ZML4_9BACT</name>
<dbReference type="EMBL" id="JACHIO010000004">
    <property type="protein sequence ID" value="MBB5062736.1"/>
    <property type="molecule type" value="Genomic_DNA"/>
</dbReference>
<dbReference type="InterPro" id="IPR017937">
    <property type="entry name" value="Thioredoxin_CS"/>
</dbReference>
<protein>
    <submittedName>
        <fullName evidence="3">Peroxiredoxin</fullName>
    </submittedName>
</protein>
<dbReference type="SUPFAM" id="SSF52833">
    <property type="entry name" value="Thioredoxin-like"/>
    <property type="match status" value="1"/>
</dbReference>
<dbReference type="PROSITE" id="PS00194">
    <property type="entry name" value="THIOREDOXIN_1"/>
    <property type="match status" value="1"/>
</dbReference>
<evidence type="ECO:0000313" key="4">
    <source>
        <dbReference type="Proteomes" id="UP000584867"/>
    </source>
</evidence>
<dbReference type="InterPro" id="IPR050553">
    <property type="entry name" value="Thioredoxin_ResA/DsbE_sf"/>
</dbReference>
<dbReference type="RefSeq" id="WP_260330853.1">
    <property type="nucleotide sequence ID" value="NZ_JACHIO010000004.1"/>
</dbReference>
<reference evidence="3 4" key="1">
    <citation type="submission" date="2020-08" db="EMBL/GenBank/DDBJ databases">
        <title>Genomic Encyclopedia of Type Strains, Phase IV (KMG-V): Genome sequencing to study the core and pangenomes of soil and plant-associated prokaryotes.</title>
        <authorList>
            <person name="Whitman W."/>
        </authorList>
    </citation>
    <scope>NUCLEOTIDE SEQUENCE [LARGE SCALE GENOMIC DNA]</scope>
    <source>
        <strain evidence="3 4">X5P3</strain>
    </source>
</reference>
<dbReference type="InterPro" id="IPR036249">
    <property type="entry name" value="Thioredoxin-like_sf"/>
</dbReference>
<dbReference type="Gene3D" id="3.40.30.10">
    <property type="entry name" value="Glutaredoxin"/>
    <property type="match status" value="1"/>
</dbReference>
<dbReference type="InterPro" id="IPR013766">
    <property type="entry name" value="Thioredoxin_domain"/>
</dbReference>
<organism evidence="3 4">
    <name type="scientific">Granulicella mallensis</name>
    <dbReference type="NCBI Taxonomy" id="940614"/>
    <lineage>
        <taxon>Bacteria</taxon>
        <taxon>Pseudomonadati</taxon>
        <taxon>Acidobacteriota</taxon>
        <taxon>Terriglobia</taxon>
        <taxon>Terriglobales</taxon>
        <taxon>Acidobacteriaceae</taxon>
        <taxon>Granulicella</taxon>
    </lineage>
</organism>
<sequence>MVVVVALLVWAGVHNLRQRRLAMQQARQSQITVVKDGATGSASGDSPDAQGASLRGKPAPAFTLVDLSGKKVSLADYKGHAVVVNFWATWCGPCKLEMPWFEEFSGKYKPQGLVVLGLSQDQGASKDDIADAAKKIGVTYQILLPDDNEKVSKAYGGVDYLPETFYVDKNGNVVEETAGAPSKDEMEANIRKTLAVGGM</sequence>
<gene>
    <name evidence="3" type="ORF">HDF15_001073</name>
</gene>